<protein>
    <submittedName>
        <fullName evidence="1">Uncharacterized protein</fullName>
    </submittedName>
</protein>
<evidence type="ECO:0000313" key="1">
    <source>
        <dbReference type="EMBL" id="MCD7456273.1"/>
    </source>
</evidence>
<evidence type="ECO:0000313" key="2">
    <source>
        <dbReference type="Proteomes" id="UP000823775"/>
    </source>
</evidence>
<sequence>MCQPMKPPDEWKVIDVMVGEEEKENDLELCDKPPMSDNYAGRLYYEQCGRKQGMGDYVEAMKRRLYL</sequence>
<proteinExistence type="predicted"/>
<gene>
    <name evidence="1" type="ORF">HAX54_031077</name>
</gene>
<organism evidence="1 2">
    <name type="scientific">Datura stramonium</name>
    <name type="common">Jimsonweed</name>
    <name type="synonym">Common thornapple</name>
    <dbReference type="NCBI Taxonomy" id="4076"/>
    <lineage>
        <taxon>Eukaryota</taxon>
        <taxon>Viridiplantae</taxon>
        <taxon>Streptophyta</taxon>
        <taxon>Embryophyta</taxon>
        <taxon>Tracheophyta</taxon>
        <taxon>Spermatophyta</taxon>
        <taxon>Magnoliopsida</taxon>
        <taxon>eudicotyledons</taxon>
        <taxon>Gunneridae</taxon>
        <taxon>Pentapetalae</taxon>
        <taxon>asterids</taxon>
        <taxon>lamiids</taxon>
        <taxon>Solanales</taxon>
        <taxon>Solanaceae</taxon>
        <taxon>Solanoideae</taxon>
        <taxon>Datureae</taxon>
        <taxon>Datura</taxon>
    </lineage>
</organism>
<keyword evidence="2" id="KW-1185">Reference proteome</keyword>
<reference evidence="1 2" key="1">
    <citation type="journal article" date="2021" name="BMC Genomics">
        <title>Datura genome reveals duplications of psychoactive alkaloid biosynthetic genes and high mutation rate following tissue culture.</title>
        <authorList>
            <person name="Rajewski A."/>
            <person name="Carter-House D."/>
            <person name="Stajich J."/>
            <person name="Litt A."/>
        </authorList>
    </citation>
    <scope>NUCLEOTIDE SEQUENCE [LARGE SCALE GENOMIC DNA]</scope>
    <source>
        <strain evidence="1">AR-01</strain>
    </source>
</reference>
<accession>A0ABS8SBP9</accession>
<comment type="caution">
    <text evidence="1">The sequence shown here is derived from an EMBL/GenBank/DDBJ whole genome shotgun (WGS) entry which is preliminary data.</text>
</comment>
<dbReference type="EMBL" id="JACEIK010000391">
    <property type="protein sequence ID" value="MCD7456273.1"/>
    <property type="molecule type" value="Genomic_DNA"/>
</dbReference>
<dbReference type="Proteomes" id="UP000823775">
    <property type="component" value="Unassembled WGS sequence"/>
</dbReference>
<name>A0ABS8SBP9_DATST</name>